<feature type="compositionally biased region" description="Pro residues" evidence="1">
    <location>
        <begin position="223"/>
        <end position="250"/>
    </location>
</feature>
<name>A0A9Q1FFH0_SYNKA</name>
<dbReference type="Proteomes" id="UP001152622">
    <property type="component" value="Chromosome 6"/>
</dbReference>
<feature type="compositionally biased region" description="Pro residues" evidence="1">
    <location>
        <begin position="414"/>
        <end position="423"/>
    </location>
</feature>
<proteinExistence type="predicted"/>
<evidence type="ECO:0000313" key="2">
    <source>
        <dbReference type="EMBL" id="KAJ8357261.1"/>
    </source>
</evidence>
<feature type="region of interest" description="Disordered" evidence="1">
    <location>
        <begin position="134"/>
        <end position="467"/>
    </location>
</feature>
<feature type="compositionally biased region" description="Basic and acidic residues" evidence="1">
    <location>
        <begin position="259"/>
        <end position="281"/>
    </location>
</feature>
<feature type="compositionally biased region" description="Polar residues" evidence="1">
    <location>
        <begin position="355"/>
        <end position="370"/>
    </location>
</feature>
<feature type="compositionally biased region" description="Basic and acidic residues" evidence="1">
    <location>
        <begin position="296"/>
        <end position="306"/>
    </location>
</feature>
<sequence>MENGPDELYCLRQLAFITIYGTGLKKRTRKAFGIRKKEKDTDSTGSPDKDGGKRSNGAPNGFYGEIDWDRYNSPEVDDEGKHFYSSSESEEDEDHRKKFKIKIKPLTAASGGFTVPSVDELKASIGNIALSPALRMSPKRSPGHIKRNLSSEKIARPRRSVRVAAAVHAPADATTPPEEKIPEDTTALFGPPLETAFNADHSDAVTIAEPEVWGAPKPGSRPGSPPTRPCPTGTPPPLPPKNVPALPPDSSPAAVTDLSKAEQDEVQRSDSSDSISREVARKPSIADVDHIFGPVEDLRAGEDTTESKWISFNDESPEGLPPPQEPAPPLPIAPAPPLPTSPPLESTCDVASGTPPMQSPDSPGSLSSPAVMSARSIPPPLILTKEDRRSPEASALAQAESMASPKELTQGPRATPPPPPPPTYRTVVSSPGPCSAPATSSGSSSPARPATPLTVSSPTPPPPSTATSLATQIASWETQCGRCGSAIQPARQLLQPAAVCSTGQGGEHVLHLLHQLSERCYHAHRR</sequence>
<accession>A0A9Q1FFH0</accession>
<feature type="region of interest" description="Disordered" evidence="1">
    <location>
        <begin position="26"/>
        <end position="96"/>
    </location>
</feature>
<gene>
    <name evidence="2" type="ORF">SKAU_G00200550</name>
</gene>
<feature type="compositionally biased region" description="Basic residues" evidence="1">
    <location>
        <begin position="137"/>
        <end position="147"/>
    </location>
</feature>
<feature type="compositionally biased region" description="Low complexity" evidence="1">
    <location>
        <begin position="162"/>
        <end position="176"/>
    </location>
</feature>
<protein>
    <submittedName>
        <fullName evidence="2">Uncharacterized protein</fullName>
    </submittedName>
</protein>
<keyword evidence="3" id="KW-1185">Reference proteome</keyword>
<feature type="compositionally biased region" description="Pro residues" evidence="1">
    <location>
        <begin position="319"/>
        <end position="342"/>
    </location>
</feature>
<evidence type="ECO:0000256" key="1">
    <source>
        <dbReference type="SAM" id="MobiDB-lite"/>
    </source>
</evidence>
<feature type="compositionally biased region" description="Basic and acidic residues" evidence="1">
    <location>
        <begin position="35"/>
        <end position="53"/>
    </location>
</feature>
<feature type="compositionally biased region" description="Low complexity" evidence="1">
    <location>
        <begin position="429"/>
        <end position="457"/>
    </location>
</feature>
<dbReference type="EMBL" id="JAINUF010000006">
    <property type="protein sequence ID" value="KAJ8357261.1"/>
    <property type="molecule type" value="Genomic_DNA"/>
</dbReference>
<evidence type="ECO:0000313" key="3">
    <source>
        <dbReference type="Proteomes" id="UP001152622"/>
    </source>
</evidence>
<reference evidence="2" key="1">
    <citation type="journal article" date="2023" name="Science">
        <title>Genome structures resolve the early diversification of teleost fishes.</title>
        <authorList>
            <person name="Parey E."/>
            <person name="Louis A."/>
            <person name="Montfort J."/>
            <person name="Bouchez O."/>
            <person name="Roques C."/>
            <person name="Iampietro C."/>
            <person name="Lluch J."/>
            <person name="Castinel A."/>
            <person name="Donnadieu C."/>
            <person name="Desvignes T."/>
            <person name="Floi Bucao C."/>
            <person name="Jouanno E."/>
            <person name="Wen M."/>
            <person name="Mejri S."/>
            <person name="Dirks R."/>
            <person name="Jansen H."/>
            <person name="Henkel C."/>
            <person name="Chen W.J."/>
            <person name="Zahm M."/>
            <person name="Cabau C."/>
            <person name="Klopp C."/>
            <person name="Thompson A.W."/>
            <person name="Robinson-Rechavi M."/>
            <person name="Braasch I."/>
            <person name="Lecointre G."/>
            <person name="Bobe J."/>
            <person name="Postlethwait J.H."/>
            <person name="Berthelot C."/>
            <person name="Roest Crollius H."/>
            <person name="Guiguen Y."/>
        </authorList>
    </citation>
    <scope>NUCLEOTIDE SEQUENCE</scope>
    <source>
        <strain evidence="2">WJC10195</strain>
    </source>
</reference>
<comment type="caution">
    <text evidence="2">The sequence shown here is derived from an EMBL/GenBank/DDBJ whole genome shotgun (WGS) entry which is preliminary data.</text>
</comment>
<organism evidence="2 3">
    <name type="scientific">Synaphobranchus kaupii</name>
    <name type="common">Kaup's arrowtooth eel</name>
    <dbReference type="NCBI Taxonomy" id="118154"/>
    <lineage>
        <taxon>Eukaryota</taxon>
        <taxon>Metazoa</taxon>
        <taxon>Chordata</taxon>
        <taxon>Craniata</taxon>
        <taxon>Vertebrata</taxon>
        <taxon>Euteleostomi</taxon>
        <taxon>Actinopterygii</taxon>
        <taxon>Neopterygii</taxon>
        <taxon>Teleostei</taxon>
        <taxon>Anguilliformes</taxon>
        <taxon>Synaphobranchidae</taxon>
        <taxon>Synaphobranchus</taxon>
    </lineage>
</organism>
<dbReference type="AlphaFoldDB" id="A0A9Q1FFH0"/>
<dbReference type="OrthoDB" id="5593455at2759"/>